<dbReference type="InterPro" id="IPR036291">
    <property type="entry name" value="NAD(P)-bd_dom_sf"/>
</dbReference>
<reference evidence="4" key="2">
    <citation type="submission" date="2020-05" db="EMBL/GenBank/DDBJ databases">
        <authorList>
            <person name="Kim H.-S."/>
            <person name="Proctor R.H."/>
            <person name="Brown D.W."/>
        </authorList>
    </citation>
    <scope>NUCLEOTIDE SEQUENCE</scope>
    <source>
        <strain evidence="4">NRRL 20472</strain>
    </source>
</reference>
<dbReference type="SUPFAM" id="SSF51735">
    <property type="entry name" value="NAD(P)-binding Rossmann-fold domains"/>
    <property type="match status" value="1"/>
</dbReference>
<dbReference type="Proteomes" id="UP000622797">
    <property type="component" value="Unassembled WGS sequence"/>
</dbReference>
<proteinExistence type="inferred from homology"/>
<evidence type="ECO:0000313" key="4">
    <source>
        <dbReference type="EMBL" id="KAF4952232.1"/>
    </source>
</evidence>
<dbReference type="AlphaFoldDB" id="A0A8H4WVS8"/>
<dbReference type="InterPro" id="IPR002347">
    <property type="entry name" value="SDR_fam"/>
</dbReference>
<protein>
    <recommendedName>
        <fullName evidence="6">Reductase</fullName>
    </recommendedName>
</protein>
<dbReference type="OrthoDB" id="191139at2759"/>
<gene>
    <name evidence="4" type="ORF">FSARC_12697</name>
</gene>
<name>A0A8H4WVS8_9HYPO</name>
<comment type="caution">
    <text evidence="4">The sequence shown here is derived from an EMBL/GenBank/DDBJ whole genome shotgun (WGS) entry which is preliminary data.</text>
</comment>
<evidence type="ECO:0000256" key="3">
    <source>
        <dbReference type="ARBA" id="ARBA00023002"/>
    </source>
</evidence>
<accession>A0A8H4WVS8</accession>
<dbReference type="EMBL" id="JABEXW010000889">
    <property type="protein sequence ID" value="KAF4952232.1"/>
    <property type="molecule type" value="Genomic_DNA"/>
</dbReference>
<evidence type="ECO:0000256" key="1">
    <source>
        <dbReference type="ARBA" id="ARBA00006484"/>
    </source>
</evidence>
<evidence type="ECO:0000256" key="2">
    <source>
        <dbReference type="ARBA" id="ARBA00022857"/>
    </source>
</evidence>
<evidence type="ECO:0000313" key="5">
    <source>
        <dbReference type="Proteomes" id="UP000622797"/>
    </source>
</evidence>
<reference evidence="4" key="1">
    <citation type="journal article" date="2020" name="BMC Genomics">
        <title>Correction to: Identification and distribution of gene clusters required for synthesis of sphingolipid metabolism inhibitors in diverse species of the filamentous fungus Fusarium.</title>
        <authorList>
            <person name="Kim H.S."/>
            <person name="Lohmar J.M."/>
            <person name="Busman M."/>
            <person name="Brown D.W."/>
            <person name="Naumann T.A."/>
            <person name="Divon H.H."/>
            <person name="Lysoe E."/>
            <person name="Uhlig S."/>
            <person name="Proctor R.H."/>
        </authorList>
    </citation>
    <scope>NUCLEOTIDE SEQUENCE</scope>
    <source>
        <strain evidence="4">NRRL 20472</strain>
    </source>
</reference>
<comment type="similarity">
    <text evidence="1">Belongs to the short-chain dehydrogenases/reductases (SDR) family.</text>
</comment>
<evidence type="ECO:0008006" key="6">
    <source>
        <dbReference type="Google" id="ProtNLM"/>
    </source>
</evidence>
<dbReference type="PRINTS" id="PR00081">
    <property type="entry name" value="GDHRDH"/>
</dbReference>
<dbReference type="PANTHER" id="PTHR24320:SF282">
    <property type="entry name" value="WW DOMAIN-CONTAINING OXIDOREDUCTASE"/>
    <property type="match status" value="1"/>
</dbReference>
<dbReference type="Gene3D" id="3.40.50.720">
    <property type="entry name" value="NAD(P)-binding Rossmann-like Domain"/>
    <property type="match status" value="1"/>
</dbReference>
<keyword evidence="2" id="KW-0521">NADP</keyword>
<keyword evidence="5" id="KW-1185">Reference proteome</keyword>
<organism evidence="4 5">
    <name type="scientific">Fusarium sarcochroum</name>
    <dbReference type="NCBI Taxonomy" id="1208366"/>
    <lineage>
        <taxon>Eukaryota</taxon>
        <taxon>Fungi</taxon>
        <taxon>Dikarya</taxon>
        <taxon>Ascomycota</taxon>
        <taxon>Pezizomycotina</taxon>
        <taxon>Sordariomycetes</taxon>
        <taxon>Hypocreomycetidae</taxon>
        <taxon>Hypocreales</taxon>
        <taxon>Nectriaceae</taxon>
        <taxon>Fusarium</taxon>
        <taxon>Fusarium lateritium species complex</taxon>
    </lineage>
</organism>
<dbReference type="PANTHER" id="PTHR24320">
    <property type="entry name" value="RETINOL DEHYDROGENASE"/>
    <property type="match status" value="1"/>
</dbReference>
<sequence>MTFHPDSLPDLTGKVYIVTGGTSGIGYNTVARLAEHGAHVYLCARSQSKGETTVSGIKERYPNANISILVMEHTSLASVVSAAKDFLSKETQLHGLVNNAGIMATPFEMTDDKYEAQWQTNYLAHWVFTSHLLPILLETSKDLPAGTVRIVNLSSSGHYSAPKGGINFDDTTIADGSGMARYGQSKLGNILHAKTLNKLYGPNSPSAKAGNGEVWTAIVHPGLVDSGLGAKNNFPPMLNKVFGVIGAMGAAYDGDKGSWTSLFCIASPDFKQSQSGTYFQRIAEAGWQSCTAKDEALAEKLEKWTEEEMKKGGWTIS</sequence>
<keyword evidence="3" id="KW-0560">Oxidoreductase</keyword>
<dbReference type="Pfam" id="PF00106">
    <property type="entry name" value="adh_short"/>
    <property type="match status" value="1"/>
</dbReference>
<dbReference type="GO" id="GO:0016491">
    <property type="term" value="F:oxidoreductase activity"/>
    <property type="evidence" value="ECO:0007669"/>
    <property type="project" value="UniProtKB-KW"/>
</dbReference>